<dbReference type="InterPro" id="IPR011250">
    <property type="entry name" value="OMP/PagP_B-barrel"/>
</dbReference>
<dbReference type="SUPFAM" id="SSF56925">
    <property type="entry name" value="OMPA-like"/>
    <property type="match status" value="1"/>
</dbReference>
<keyword evidence="1" id="KW-0732">Signal</keyword>
<accession>A0A2S7ISC2</accession>
<name>A0A2S7ISC2_9BACT</name>
<comment type="caution">
    <text evidence="2">The sequence shown here is derived from an EMBL/GenBank/DDBJ whole genome shotgun (WGS) entry which is preliminary data.</text>
</comment>
<gene>
    <name evidence="2" type="ORF">C5O19_13550</name>
</gene>
<dbReference type="OrthoDB" id="941853at2"/>
<feature type="chain" id="PRO_5015695712" evidence="1">
    <location>
        <begin position="22"/>
        <end position="246"/>
    </location>
</feature>
<evidence type="ECO:0000313" key="3">
    <source>
        <dbReference type="Proteomes" id="UP000239590"/>
    </source>
</evidence>
<dbReference type="RefSeq" id="WP_104713041.1">
    <property type="nucleotide sequence ID" value="NZ_PTRA01000001.1"/>
</dbReference>
<sequence>MKAKSLFLLLLGLISASAARAQIRLDLESGLVFGTPYNRIRIPNQGGTLVDIGKELDVKPKVFFRLRAGYTINNRHTISALYAPLTVRYDGAFRENVSFNAVVFEAGKPVEVNYKFNSYRLTYRYDFVANEHWRVGAGVTAKIRDAKVRYKNDTKDTNFDNFGFVPLINFYASWQPGKRWGVLVEGDALGSKQGRAEDIFAGATYALGEQAFVKLGYRVVEGGADVDRVYTFNWINYASVGLVVEF</sequence>
<dbReference type="Proteomes" id="UP000239590">
    <property type="component" value="Unassembled WGS sequence"/>
</dbReference>
<protein>
    <submittedName>
        <fullName evidence="2">Uncharacterized protein</fullName>
    </submittedName>
</protein>
<dbReference type="EMBL" id="PTRA01000001">
    <property type="protein sequence ID" value="PQA60594.1"/>
    <property type="molecule type" value="Genomic_DNA"/>
</dbReference>
<keyword evidence="3" id="KW-1185">Reference proteome</keyword>
<feature type="signal peptide" evidence="1">
    <location>
        <begin position="1"/>
        <end position="21"/>
    </location>
</feature>
<evidence type="ECO:0000256" key="1">
    <source>
        <dbReference type="SAM" id="SignalP"/>
    </source>
</evidence>
<dbReference type="AlphaFoldDB" id="A0A2S7ISC2"/>
<proteinExistence type="predicted"/>
<organism evidence="2 3">
    <name type="scientific">Siphonobacter curvatus</name>
    <dbReference type="NCBI Taxonomy" id="2094562"/>
    <lineage>
        <taxon>Bacteria</taxon>
        <taxon>Pseudomonadati</taxon>
        <taxon>Bacteroidota</taxon>
        <taxon>Cytophagia</taxon>
        <taxon>Cytophagales</taxon>
        <taxon>Cytophagaceae</taxon>
        <taxon>Siphonobacter</taxon>
    </lineage>
</organism>
<reference evidence="3" key="1">
    <citation type="submission" date="2018-02" db="EMBL/GenBank/DDBJ databases">
        <title>Genome sequencing of Solimonas sp. HR-BB.</title>
        <authorList>
            <person name="Lee Y."/>
            <person name="Jeon C.O."/>
        </authorList>
    </citation>
    <scope>NUCLEOTIDE SEQUENCE [LARGE SCALE GENOMIC DNA]</scope>
    <source>
        <strain evidence="3">HR-U</strain>
    </source>
</reference>
<evidence type="ECO:0000313" key="2">
    <source>
        <dbReference type="EMBL" id="PQA60594.1"/>
    </source>
</evidence>